<dbReference type="InterPro" id="IPR003593">
    <property type="entry name" value="AAA+_ATPase"/>
</dbReference>
<sequence>MTVNKMPLKTLEDGQGHETGEALVEIRRVRKSFGAHQVLRDVSLAVPAGTVTVLLGPSGSGKSTLLRCVNHLETIDGGRILVDGDLIGYRQSGAKTHEMSPRQIARQRRNIGMVFQRFNLFPHLTALENVCEAPIGVAGRSRSQARERARELLDRVGLADFAAHYPAQLSGGQQQRVAIARALAMDPKLMLFDEPTSALDPELVGDVLDVMRGLAEDGMTMIVVTHEIGFARGVADQVAFMDGGVIVEAGLPENVIDRPQRQRTRNFLESVR</sequence>
<keyword evidence="7" id="KW-1185">Reference proteome</keyword>
<gene>
    <name evidence="6" type="ORF">GCM10009786_19870</name>
</gene>
<dbReference type="InterPro" id="IPR050086">
    <property type="entry name" value="MetN_ABC_transporter-like"/>
</dbReference>
<dbReference type="Pfam" id="PF00005">
    <property type="entry name" value="ABC_tran"/>
    <property type="match status" value="1"/>
</dbReference>
<dbReference type="SUPFAM" id="SSF52540">
    <property type="entry name" value="P-loop containing nucleoside triphosphate hydrolases"/>
    <property type="match status" value="1"/>
</dbReference>
<keyword evidence="3" id="KW-0547">Nucleotide-binding</keyword>
<evidence type="ECO:0000256" key="3">
    <source>
        <dbReference type="ARBA" id="ARBA00022741"/>
    </source>
</evidence>
<dbReference type="InterPro" id="IPR030679">
    <property type="entry name" value="ABC_ATPase_HisP-typ"/>
</dbReference>
<evidence type="ECO:0000313" key="6">
    <source>
        <dbReference type="EMBL" id="GAA2188907.1"/>
    </source>
</evidence>
<feature type="domain" description="ABC transporter" evidence="5">
    <location>
        <begin position="24"/>
        <end position="268"/>
    </location>
</feature>
<reference evidence="6 7" key="1">
    <citation type="journal article" date="2019" name="Int. J. Syst. Evol. Microbiol.">
        <title>The Global Catalogue of Microorganisms (GCM) 10K type strain sequencing project: providing services to taxonomists for standard genome sequencing and annotation.</title>
        <authorList>
            <consortium name="The Broad Institute Genomics Platform"/>
            <consortium name="The Broad Institute Genome Sequencing Center for Infectious Disease"/>
            <person name="Wu L."/>
            <person name="Ma J."/>
        </authorList>
    </citation>
    <scope>NUCLEOTIDE SEQUENCE [LARGE SCALE GENOMIC DNA]</scope>
    <source>
        <strain evidence="6 7">JCM 14919</strain>
    </source>
</reference>
<dbReference type="PROSITE" id="PS00211">
    <property type="entry name" value="ABC_TRANSPORTER_1"/>
    <property type="match status" value="1"/>
</dbReference>
<dbReference type="InterPro" id="IPR017871">
    <property type="entry name" value="ABC_transporter-like_CS"/>
</dbReference>
<keyword evidence="4 6" id="KW-0067">ATP-binding</keyword>
<evidence type="ECO:0000259" key="5">
    <source>
        <dbReference type="PROSITE" id="PS50893"/>
    </source>
</evidence>
<evidence type="ECO:0000313" key="7">
    <source>
        <dbReference type="Proteomes" id="UP001501084"/>
    </source>
</evidence>
<dbReference type="GO" id="GO:0005524">
    <property type="term" value="F:ATP binding"/>
    <property type="evidence" value="ECO:0007669"/>
    <property type="project" value="UniProtKB-KW"/>
</dbReference>
<dbReference type="CDD" id="cd03262">
    <property type="entry name" value="ABC_HisP_GlnQ"/>
    <property type="match status" value="1"/>
</dbReference>
<comment type="caution">
    <text evidence="6">The sequence shown here is derived from an EMBL/GenBank/DDBJ whole genome shotgun (WGS) entry which is preliminary data.</text>
</comment>
<dbReference type="InterPro" id="IPR027417">
    <property type="entry name" value="P-loop_NTPase"/>
</dbReference>
<name>A0ABN3B6A0_9MICO</name>
<proteinExistence type="inferred from homology"/>
<dbReference type="PANTHER" id="PTHR43166">
    <property type="entry name" value="AMINO ACID IMPORT ATP-BINDING PROTEIN"/>
    <property type="match status" value="1"/>
</dbReference>
<dbReference type="SMART" id="SM00382">
    <property type="entry name" value="AAA"/>
    <property type="match status" value="1"/>
</dbReference>
<protein>
    <submittedName>
        <fullName evidence="6">Amino acid ABC transporter ATP-binding protein</fullName>
    </submittedName>
</protein>
<comment type="similarity">
    <text evidence="1">Belongs to the ABC transporter superfamily.</text>
</comment>
<keyword evidence="2" id="KW-0813">Transport</keyword>
<dbReference type="PROSITE" id="PS50893">
    <property type="entry name" value="ABC_TRANSPORTER_2"/>
    <property type="match status" value="1"/>
</dbReference>
<evidence type="ECO:0000256" key="1">
    <source>
        <dbReference type="ARBA" id="ARBA00005417"/>
    </source>
</evidence>
<dbReference type="RefSeq" id="WP_346058221.1">
    <property type="nucleotide sequence ID" value="NZ_BAAAOP010000007.1"/>
</dbReference>
<dbReference type="Gene3D" id="3.40.50.300">
    <property type="entry name" value="P-loop containing nucleotide triphosphate hydrolases"/>
    <property type="match status" value="1"/>
</dbReference>
<dbReference type="PANTHER" id="PTHR43166:SF4">
    <property type="entry name" value="PHOSPHONATES IMPORT ATP-BINDING PROTEIN PHNC"/>
    <property type="match status" value="1"/>
</dbReference>
<dbReference type="EMBL" id="BAAAOP010000007">
    <property type="protein sequence ID" value="GAA2188907.1"/>
    <property type="molecule type" value="Genomic_DNA"/>
</dbReference>
<dbReference type="PIRSF" id="PIRSF039085">
    <property type="entry name" value="ABC_ATPase_HisP"/>
    <property type="match status" value="1"/>
</dbReference>
<evidence type="ECO:0000256" key="4">
    <source>
        <dbReference type="ARBA" id="ARBA00022840"/>
    </source>
</evidence>
<dbReference type="Proteomes" id="UP001501084">
    <property type="component" value="Unassembled WGS sequence"/>
</dbReference>
<accession>A0ABN3B6A0</accession>
<dbReference type="InterPro" id="IPR003439">
    <property type="entry name" value="ABC_transporter-like_ATP-bd"/>
</dbReference>
<evidence type="ECO:0000256" key="2">
    <source>
        <dbReference type="ARBA" id="ARBA00022448"/>
    </source>
</evidence>
<organism evidence="6 7">
    <name type="scientific">Leucobacter alluvii</name>
    <dbReference type="NCBI Taxonomy" id="340321"/>
    <lineage>
        <taxon>Bacteria</taxon>
        <taxon>Bacillati</taxon>
        <taxon>Actinomycetota</taxon>
        <taxon>Actinomycetes</taxon>
        <taxon>Micrococcales</taxon>
        <taxon>Microbacteriaceae</taxon>
        <taxon>Leucobacter</taxon>
    </lineage>
</organism>